<reference evidence="1 2" key="1">
    <citation type="journal article" date="2009" name="Stand. Genomic Sci.">
        <title>Complete genome sequence of Pirellula staleyi type strain (ATCC 27377).</title>
        <authorList>
            <person name="Clum A."/>
            <person name="Tindall B.J."/>
            <person name="Sikorski J."/>
            <person name="Ivanova N."/>
            <person name="Mavrommatis K."/>
            <person name="Lucas S."/>
            <person name="Glavina del Rio T."/>
            <person name="Nolan M."/>
            <person name="Chen F."/>
            <person name="Tice H."/>
            <person name="Pitluck S."/>
            <person name="Cheng J.F."/>
            <person name="Chertkov O."/>
            <person name="Brettin T."/>
            <person name="Han C."/>
            <person name="Detter J.C."/>
            <person name="Kuske C."/>
            <person name="Bruce D."/>
            <person name="Goodwin L."/>
            <person name="Ovchinikova G."/>
            <person name="Pati A."/>
            <person name="Mikhailova N."/>
            <person name="Chen A."/>
            <person name="Palaniappan K."/>
            <person name="Land M."/>
            <person name="Hauser L."/>
            <person name="Chang Y.J."/>
            <person name="Jeffries C.D."/>
            <person name="Chain P."/>
            <person name="Rohde M."/>
            <person name="Goker M."/>
            <person name="Bristow J."/>
            <person name="Eisen J.A."/>
            <person name="Markowitz V."/>
            <person name="Hugenholtz P."/>
            <person name="Kyrpides N.C."/>
            <person name="Klenk H.P."/>
            <person name="Lapidus A."/>
        </authorList>
    </citation>
    <scope>NUCLEOTIDE SEQUENCE [LARGE SCALE GENOMIC DNA]</scope>
    <source>
        <strain evidence="2">ATCC 27377 / DSM 6068 / ICPB 4128</strain>
    </source>
</reference>
<dbReference type="AlphaFoldDB" id="D2R4I9"/>
<dbReference type="HOGENOM" id="CLU_035908_0_0_0"/>
<dbReference type="InterPro" id="IPR017850">
    <property type="entry name" value="Alkaline_phosphatase_core_sf"/>
</dbReference>
<gene>
    <name evidence="1" type="ordered locus">Psta_2385</name>
</gene>
<keyword evidence="2" id="KW-1185">Reference proteome</keyword>
<dbReference type="KEGG" id="psl:Psta_2385"/>
<evidence type="ECO:0008006" key="3">
    <source>
        <dbReference type="Google" id="ProtNLM"/>
    </source>
</evidence>
<evidence type="ECO:0000313" key="1">
    <source>
        <dbReference type="EMBL" id="ADB17055.1"/>
    </source>
</evidence>
<dbReference type="OrthoDB" id="127333at2"/>
<proteinExistence type="predicted"/>
<accession>D2R4I9</accession>
<dbReference type="STRING" id="530564.Psta_2385"/>
<dbReference type="PANTHER" id="PTHR43737:SF1">
    <property type="entry name" value="DUF1501 DOMAIN-CONTAINING PROTEIN"/>
    <property type="match status" value="1"/>
</dbReference>
<dbReference type="Gene3D" id="3.40.720.10">
    <property type="entry name" value="Alkaline Phosphatase, subunit A"/>
    <property type="match status" value="1"/>
</dbReference>
<organism evidence="1 2">
    <name type="scientific">Pirellula staleyi (strain ATCC 27377 / DSM 6068 / ICPB 4128)</name>
    <name type="common">Pirella staleyi</name>
    <dbReference type="NCBI Taxonomy" id="530564"/>
    <lineage>
        <taxon>Bacteria</taxon>
        <taxon>Pseudomonadati</taxon>
        <taxon>Planctomycetota</taxon>
        <taxon>Planctomycetia</taxon>
        <taxon>Pirellulales</taxon>
        <taxon>Pirellulaceae</taxon>
        <taxon>Pirellula</taxon>
    </lineage>
</organism>
<dbReference type="SUPFAM" id="SSF53649">
    <property type="entry name" value="Alkaline phosphatase-like"/>
    <property type="match status" value="1"/>
</dbReference>
<dbReference type="InterPro" id="IPR010869">
    <property type="entry name" value="DUF1501"/>
</dbReference>
<dbReference type="EMBL" id="CP001848">
    <property type="protein sequence ID" value="ADB17055.1"/>
    <property type="molecule type" value="Genomic_DNA"/>
</dbReference>
<dbReference type="Pfam" id="PF07394">
    <property type="entry name" value="DUF1501"/>
    <property type="match status" value="1"/>
</dbReference>
<sequence length="438" mass="48411">MQRTVVTATADKHGVTGRRGFLRQMFTAGVATTAAVSWRDMLMARTADMAKSGKKMILLWMDGGPSQFETFNPKIGSKFQGPAKAIKTNVPGVEIAEYWPETAKVMDKIALVRSMKSEERDHFRAIKLVRTGYPIKPTINYPTWGSVVARDRWDPGFDLPAFVRVGTPRIKTRDVNAGVLGARYESFKIPSAGKLPENVSPVVDPQVLERRLALAAKMDQQFAASGSEKAAREQREIYERTSRFVLSPLIKTFDLSQEPEKMREAYGATTFGQSCLLARRLIETGVSFVEVINGGDGNDQGWDTHKRGFKENPELAAQTDTGYAALLTDLANRGLLEDTLVVWMGEFCRTPKFDADGGRDHYSEGWIVGFSGGGVKMGQVIGATDDEGVKVTDRPVGVQDLFVTFCHILGLDPHEEYITDQDQPLKLVEGGELIKELV</sequence>
<evidence type="ECO:0000313" key="2">
    <source>
        <dbReference type="Proteomes" id="UP000001887"/>
    </source>
</evidence>
<protein>
    <recommendedName>
        <fullName evidence="3">DUF1501 domain-containing protein</fullName>
    </recommendedName>
</protein>
<dbReference type="PANTHER" id="PTHR43737">
    <property type="entry name" value="BLL7424 PROTEIN"/>
    <property type="match status" value="1"/>
</dbReference>
<dbReference type="Proteomes" id="UP000001887">
    <property type="component" value="Chromosome"/>
</dbReference>
<name>D2R4I9_PIRSD</name>
<dbReference type="eggNOG" id="COG4102">
    <property type="taxonomic scope" value="Bacteria"/>
</dbReference>